<sequence>MSCSKSCRHVLFMQNSCHCKSGSTGKCCQYVVQRNLTTTETSSSSLSFTLMANQTTLPYAVTYSQVEGDTRSTNRENRTMSVVQRNLTTTETSSSSLSFTLMANQTTLPYAVTYSQVEGDTRSTNRENRTMSGNVKSKVPKASNCVLCYKI</sequence>
<organism evidence="1 2">
    <name type="scientific">Mytilus coruscus</name>
    <name type="common">Sea mussel</name>
    <dbReference type="NCBI Taxonomy" id="42192"/>
    <lineage>
        <taxon>Eukaryota</taxon>
        <taxon>Metazoa</taxon>
        <taxon>Spiralia</taxon>
        <taxon>Lophotrochozoa</taxon>
        <taxon>Mollusca</taxon>
        <taxon>Bivalvia</taxon>
        <taxon>Autobranchia</taxon>
        <taxon>Pteriomorphia</taxon>
        <taxon>Mytilida</taxon>
        <taxon>Mytiloidea</taxon>
        <taxon>Mytilidae</taxon>
        <taxon>Mytilinae</taxon>
        <taxon>Mytilus</taxon>
    </lineage>
</organism>
<gene>
    <name evidence="1" type="ORF">MCOR_14060</name>
</gene>
<keyword evidence="2" id="KW-1185">Reference proteome</keyword>
<accession>A0A6J8B2Z8</accession>
<dbReference type="EMBL" id="CACVKT020002384">
    <property type="protein sequence ID" value="CAC5377791.1"/>
    <property type="molecule type" value="Genomic_DNA"/>
</dbReference>
<dbReference type="Proteomes" id="UP000507470">
    <property type="component" value="Unassembled WGS sequence"/>
</dbReference>
<name>A0A6J8B2Z8_MYTCO</name>
<reference evidence="1 2" key="1">
    <citation type="submission" date="2020-06" db="EMBL/GenBank/DDBJ databases">
        <authorList>
            <person name="Li R."/>
            <person name="Bekaert M."/>
        </authorList>
    </citation>
    <scope>NUCLEOTIDE SEQUENCE [LARGE SCALE GENOMIC DNA]</scope>
    <source>
        <strain evidence="2">wild</strain>
    </source>
</reference>
<proteinExistence type="predicted"/>
<dbReference type="AlphaFoldDB" id="A0A6J8B2Z8"/>
<protein>
    <submittedName>
        <fullName evidence="1">Uncharacterized protein</fullName>
    </submittedName>
</protein>
<evidence type="ECO:0000313" key="1">
    <source>
        <dbReference type="EMBL" id="CAC5377791.1"/>
    </source>
</evidence>
<evidence type="ECO:0000313" key="2">
    <source>
        <dbReference type="Proteomes" id="UP000507470"/>
    </source>
</evidence>